<feature type="domain" description="M23ase beta-sheet core" evidence="9">
    <location>
        <begin position="287"/>
        <end position="383"/>
    </location>
</feature>
<dbReference type="FunFam" id="2.70.70.10:FF:000002">
    <property type="entry name" value="Murein DD-endopeptidase MepM"/>
    <property type="match status" value="1"/>
</dbReference>
<keyword evidence="13" id="KW-1185">Reference proteome</keyword>
<dbReference type="EMBL" id="AAQH01000035">
    <property type="protein sequence ID" value="EAT10764.1"/>
    <property type="molecule type" value="Genomic_DNA"/>
</dbReference>
<dbReference type="PANTHER" id="PTHR21666:SF288">
    <property type="entry name" value="CELL DIVISION PROTEIN YTFB"/>
    <property type="match status" value="1"/>
</dbReference>
<evidence type="ECO:0000259" key="11">
    <source>
        <dbReference type="Pfam" id="PF19425"/>
    </source>
</evidence>
<feature type="domain" description="Csd3-like second N-terminal" evidence="11">
    <location>
        <begin position="155"/>
        <end position="274"/>
    </location>
</feature>
<dbReference type="InterPro" id="IPR050570">
    <property type="entry name" value="Cell_wall_metabolism_enzyme"/>
</dbReference>
<sequence>MYKDSALEILPKRHWIALGLTCLFLAALLIFIPVQQELQRRTFAYQVPLPEKTQSKPDQPEIIWDMHEIRPGENLAQLFKNRDLSPKSLYLLTQTEHGSALDRLHPGDAIGFQIENDELIAFRLEKSLYESFEFHLVDSKFNSKKIVLEPDTIESFAQGTINTSLFETGMDAGLSNSVIMQLASIFGWDVDFALDIREGDNFSLIYEEKYLDGKKVGDGDILVARFENQGRSYTAVRYADDSGYSQYYTPSGLSMRKAFLRTPVDFTRISSRFNLNRRHPILHKIRAHRGVDYAARTGTPIKAAGDGKVIFAGRKGGYGKVLILQHGSSYTTLYAHLNAFHRTIRRGKKVKQGQIVAYVGSSGLASGPHLHYEFRVNGVHRNPLTVKLPHARPIDESRKKDFMHYAQVMVMRLESHLYGDYFASR</sequence>
<feature type="transmembrane region" description="Helical" evidence="8">
    <location>
        <begin position="15"/>
        <end position="34"/>
    </location>
</feature>
<dbReference type="InterPro" id="IPR045834">
    <property type="entry name" value="Csd3_N2"/>
</dbReference>
<dbReference type="RefSeq" id="WP_007018814.1">
    <property type="nucleotide sequence ID" value="NZ_CH724118.1"/>
</dbReference>
<evidence type="ECO:0000256" key="6">
    <source>
        <dbReference type="ARBA" id="ARBA00022833"/>
    </source>
</evidence>
<keyword evidence="4" id="KW-0479">Metal-binding</keyword>
<dbReference type="InterPro" id="IPR016047">
    <property type="entry name" value="M23ase_b-sheet_dom"/>
</dbReference>
<keyword evidence="6" id="KW-0862">Zinc</keyword>
<proteinExistence type="predicted"/>
<keyword evidence="5" id="KW-0378">Hydrolase</keyword>
<protein>
    <submittedName>
        <fullName evidence="12">Membrane protein</fullName>
    </submittedName>
</protein>
<evidence type="ECO:0000259" key="10">
    <source>
        <dbReference type="Pfam" id="PF04225"/>
    </source>
</evidence>
<dbReference type="InterPro" id="IPR007340">
    <property type="entry name" value="LysM_Opacity-associatedA"/>
</dbReference>
<dbReference type="HOGENOM" id="CLU_026846_3_2_6"/>
<dbReference type="Pfam" id="PF19425">
    <property type="entry name" value="Csd3_N2"/>
    <property type="match status" value="1"/>
</dbReference>
<dbReference type="STRING" id="207949.RED65_11842"/>
<gene>
    <name evidence="12" type="ORF">RED65_11842</name>
</gene>
<keyword evidence="8" id="KW-1133">Transmembrane helix</keyword>
<reference evidence="12 13" key="1">
    <citation type="submission" date="2006-03" db="EMBL/GenBank/DDBJ databases">
        <authorList>
            <person name="Pinhassi J."/>
            <person name="Pedros-Alio C."/>
            <person name="Ferriera S."/>
            <person name="Johnson J."/>
            <person name="Kravitz S."/>
            <person name="Halpern A."/>
            <person name="Remington K."/>
            <person name="Beeson K."/>
            <person name="Tran B."/>
            <person name="Rogers Y.-H."/>
            <person name="Friedman R."/>
            <person name="Venter J.C."/>
        </authorList>
    </citation>
    <scope>NUCLEOTIDE SEQUENCE [LARGE SCALE GENOMIC DNA]</scope>
    <source>
        <strain evidence="12 13">RED65</strain>
    </source>
</reference>
<evidence type="ECO:0000256" key="8">
    <source>
        <dbReference type="SAM" id="Phobius"/>
    </source>
</evidence>
<evidence type="ECO:0000256" key="5">
    <source>
        <dbReference type="ARBA" id="ARBA00022801"/>
    </source>
</evidence>
<keyword evidence="8" id="KW-0812">Transmembrane</keyword>
<comment type="caution">
    <text evidence="12">The sequence shown here is derived from an EMBL/GenBank/DDBJ whole genome shotgun (WGS) entry which is preliminary data.</text>
</comment>
<dbReference type="GO" id="GO:0042834">
    <property type="term" value="F:peptidoglycan binding"/>
    <property type="evidence" value="ECO:0007669"/>
    <property type="project" value="InterPro"/>
</dbReference>
<dbReference type="Pfam" id="PF01551">
    <property type="entry name" value="Peptidase_M23"/>
    <property type="match status" value="1"/>
</dbReference>
<evidence type="ECO:0000256" key="1">
    <source>
        <dbReference type="ARBA" id="ARBA00001947"/>
    </source>
</evidence>
<name>Q1MXQ3_9GAMM</name>
<evidence type="ECO:0000256" key="4">
    <source>
        <dbReference type="ARBA" id="ARBA00022723"/>
    </source>
</evidence>
<evidence type="ECO:0000256" key="7">
    <source>
        <dbReference type="ARBA" id="ARBA00023049"/>
    </source>
</evidence>
<evidence type="ECO:0000313" key="13">
    <source>
        <dbReference type="Proteomes" id="UP000004263"/>
    </source>
</evidence>
<dbReference type="GO" id="GO:0046872">
    <property type="term" value="F:metal ion binding"/>
    <property type="evidence" value="ECO:0007669"/>
    <property type="project" value="UniProtKB-KW"/>
</dbReference>
<evidence type="ECO:0000259" key="9">
    <source>
        <dbReference type="Pfam" id="PF01551"/>
    </source>
</evidence>
<dbReference type="Gene3D" id="3.10.450.350">
    <property type="match status" value="2"/>
</dbReference>
<dbReference type="OrthoDB" id="9805070at2"/>
<evidence type="ECO:0000313" key="12">
    <source>
        <dbReference type="EMBL" id="EAT10764.1"/>
    </source>
</evidence>
<evidence type="ECO:0000256" key="3">
    <source>
        <dbReference type="ARBA" id="ARBA00022670"/>
    </source>
</evidence>
<dbReference type="GO" id="GO:0030313">
    <property type="term" value="C:cell envelope"/>
    <property type="evidence" value="ECO:0007669"/>
    <property type="project" value="UniProtKB-SubCell"/>
</dbReference>
<dbReference type="InterPro" id="IPR011055">
    <property type="entry name" value="Dup_hybrid_motif"/>
</dbReference>
<dbReference type="Pfam" id="PF04225">
    <property type="entry name" value="LysM_OapA"/>
    <property type="match status" value="1"/>
</dbReference>
<comment type="subcellular location">
    <subcellularLocation>
        <location evidence="2">Cell envelope</location>
    </subcellularLocation>
</comment>
<dbReference type="CDD" id="cd12797">
    <property type="entry name" value="M23_peptidase"/>
    <property type="match status" value="1"/>
</dbReference>
<dbReference type="Proteomes" id="UP000004263">
    <property type="component" value="Unassembled WGS sequence"/>
</dbReference>
<accession>Q1MXQ3</accession>
<feature type="domain" description="Opacity-associated protein A LysM-like" evidence="10">
    <location>
        <begin position="64"/>
        <end position="126"/>
    </location>
</feature>
<comment type="cofactor">
    <cofactor evidence="1">
        <name>Zn(2+)</name>
        <dbReference type="ChEBI" id="CHEBI:29105"/>
    </cofactor>
</comment>
<keyword evidence="3" id="KW-0645">Protease</keyword>
<evidence type="ECO:0000256" key="2">
    <source>
        <dbReference type="ARBA" id="ARBA00004196"/>
    </source>
</evidence>
<organism evidence="12 13">
    <name type="scientific">Bermanella marisrubri</name>
    <dbReference type="NCBI Taxonomy" id="207949"/>
    <lineage>
        <taxon>Bacteria</taxon>
        <taxon>Pseudomonadati</taxon>
        <taxon>Pseudomonadota</taxon>
        <taxon>Gammaproteobacteria</taxon>
        <taxon>Oceanospirillales</taxon>
        <taxon>Oceanospirillaceae</taxon>
        <taxon>Bermanella</taxon>
    </lineage>
</organism>
<keyword evidence="7" id="KW-0482">Metalloprotease</keyword>
<dbReference type="Gene3D" id="2.70.70.10">
    <property type="entry name" value="Glucose Permease (Domain IIA)"/>
    <property type="match status" value="1"/>
</dbReference>
<dbReference type="SUPFAM" id="SSF51261">
    <property type="entry name" value="Duplicated hybrid motif"/>
    <property type="match status" value="1"/>
</dbReference>
<dbReference type="GO" id="GO:0004222">
    <property type="term" value="F:metalloendopeptidase activity"/>
    <property type="evidence" value="ECO:0007669"/>
    <property type="project" value="TreeGrafter"/>
</dbReference>
<keyword evidence="8" id="KW-0472">Membrane</keyword>
<dbReference type="PANTHER" id="PTHR21666">
    <property type="entry name" value="PEPTIDASE-RELATED"/>
    <property type="match status" value="1"/>
</dbReference>
<dbReference type="AlphaFoldDB" id="Q1MXQ3"/>
<dbReference type="GO" id="GO:0006508">
    <property type="term" value="P:proteolysis"/>
    <property type="evidence" value="ECO:0007669"/>
    <property type="project" value="UniProtKB-KW"/>
</dbReference>